<reference evidence="7" key="1">
    <citation type="journal article" date="2008" name="Nature">
        <title>The amphioxus genome and the evolution of the chordate karyotype.</title>
        <authorList>
            <consortium name="US DOE Joint Genome Institute (JGI-PGF)"/>
            <person name="Putnam N.H."/>
            <person name="Butts T."/>
            <person name="Ferrier D.E.K."/>
            <person name="Furlong R.F."/>
            <person name="Hellsten U."/>
            <person name="Kawashima T."/>
            <person name="Robinson-Rechavi M."/>
            <person name="Shoguchi E."/>
            <person name="Terry A."/>
            <person name="Yu J.-K."/>
            <person name="Benito-Gutierrez E.L."/>
            <person name="Dubchak I."/>
            <person name="Garcia-Fernandez J."/>
            <person name="Gibson-Brown J.J."/>
            <person name="Grigoriev I.V."/>
            <person name="Horton A.C."/>
            <person name="de Jong P.J."/>
            <person name="Jurka J."/>
            <person name="Kapitonov V.V."/>
            <person name="Kohara Y."/>
            <person name="Kuroki Y."/>
            <person name="Lindquist E."/>
            <person name="Lucas S."/>
            <person name="Osoegawa K."/>
            <person name="Pennacchio L.A."/>
            <person name="Salamov A.A."/>
            <person name="Satou Y."/>
            <person name="Sauka-Spengler T."/>
            <person name="Schmutz J."/>
            <person name="Shin-I T."/>
            <person name="Toyoda A."/>
            <person name="Bronner-Fraser M."/>
            <person name="Fujiyama A."/>
            <person name="Holland L.Z."/>
            <person name="Holland P.W.H."/>
            <person name="Satoh N."/>
            <person name="Rokhsar D.S."/>
        </authorList>
    </citation>
    <scope>NUCLEOTIDE SEQUENCE [LARGE SCALE GENOMIC DNA]</scope>
    <source>
        <strain evidence="7">S238N-H82</strain>
        <tissue evidence="7">Testes</tissue>
    </source>
</reference>
<feature type="coiled-coil region" evidence="5">
    <location>
        <begin position="64"/>
        <end position="119"/>
    </location>
</feature>
<dbReference type="PANTHER" id="PTHR22799:SF6">
    <property type="entry name" value="C-TYPE LECTIN DOMAIN FAMILY 4 MEMBER M-LIKE"/>
    <property type="match status" value="1"/>
</dbReference>
<dbReference type="InterPro" id="IPR000001">
    <property type="entry name" value="Kringle"/>
</dbReference>
<proteinExistence type="predicted"/>
<evidence type="ECO:0000256" key="3">
    <source>
        <dbReference type="ARBA" id="ARBA00023157"/>
    </source>
</evidence>
<accession>C3XQW4</accession>
<evidence type="ECO:0000256" key="2">
    <source>
        <dbReference type="ARBA" id="ARBA00022734"/>
    </source>
</evidence>
<dbReference type="InterPro" id="IPR051663">
    <property type="entry name" value="CLec_Tetranectin-domain"/>
</dbReference>
<dbReference type="PROSITE" id="PS50070">
    <property type="entry name" value="KRINGLE_2"/>
    <property type="match status" value="1"/>
</dbReference>
<dbReference type="SUPFAM" id="SSF57440">
    <property type="entry name" value="Kringle-like"/>
    <property type="match status" value="1"/>
</dbReference>
<gene>
    <name evidence="7" type="ORF">BRAFLDRAFT_71810</name>
</gene>
<keyword evidence="3" id="KW-1015">Disulfide bond</keyword>
<sequence length="154" mass="17798">MVRSSFMTDEKDEVRCYAFSGSSDSSKPLHTIPAEWWEEFVALDANNLDGKPFCKEMSQLSTTVDALKRDRDVMSSTVDALKRDRDVMSSTVDALKRDLDKERNRATATEQRLREISKALQLLPESWRRNYRRCYTTDPSTRWEYCDVPVCGAI</sequence>
<evidence type="ECO:0000256" key="5">
    <source>
        <dbReference type="SAM" id="Coils"/>
    </source>
</evidence>
<keyword evidence="1 4" id="KW-0420">Kringle</keyword>
<organism>
    <name type="scientific">Branchiostoma floridae</name>
    <name type="common">Florida lancelet</name>
    <name type="synonym">Amphioxus</name>
    <dbReference type="NCBI Taxonomy" id="7739"/>
    <lineage>
        <taxon>Eukaryota</taxon>
        <taxon>Metazoa</taxon>
        <taxon>Chordata</taxon>
        <taxon>Cephalochordata</taxon>
        <taxon>Leptocardii</taxon>
        <taxon>Amphioxiformes</taxon>
        <taxon>Branchiostomatidae</taxon>
        <taxon>Branchiostoma</taxon>
    </lineage>
</organism>
<evidence type="ECO:0000256" key="4">
    <source>
        <dbReference type="PROSITE-ProRule" id="PRU00121"/>
    </source>
</evidence>
<name>C3XQW4_BRAFL</name>
<dbReference type="EMBL" id="GG666456">
    <property type="protein sequence ID" value="EEN69559.1"/>
    <property type="molecule type" value="Genomic_DNA"/>
</dbReference>
<keyword evidence="2" id="KW-0430">Lectin</keyword>
<dbReference type="PANTHER" id="PTHR22799">
    <property type="entry name" value="TETRANECTIN-RELATED"/>
    <property type="match status" value="1"/>
</dbReference>
<evidence type="ECO:0000259" key="6">
    <source>
        <dbReference type="PROSITE" id="PS50070"/>
    </source>
</evidence>
<feature type="domain" description="Kringle" evidence="6">
    <location>
        <begin position="124"/>
        <end position="151"/>
    </location>
</feature>
<comment type="caution">
    <text evidence="4">Lacks conserved residue(s) required for the propagation of feature annotation.</text>
</comment>
<evidence type="ECO:0000313" key="7">
    <source>
        <dbReference type="EMBL" id="EEN69559.1"/>
    </source>
</evidence>
<evidence type="ECO:0000256" key="1">
    <source>
        <dbReference type="ARBA" id="ARBA00022572"/>
    </source>
</evidence>
<dbReference type="GO" id="GO:0030246">
    <property type="term" value="F:carbohydrate binding"/>
    <property type="evidence" value="ECO:0007669"/>
    <property type="project" value="UniProtKB-KW"/>
</dbReference>
<dbReference type="Gene3D" id="1.20.1480.30">
    <property type="entry name" value="Designed four-helix bundle protein"/>
    <property type="match status" value="1"/>
</dbReference>
<keyword evidence="5" id="KW-0175">Coiled coil</keyword>
<dbReference type="InParanoid" id="C3XQW4"/>
<dbReference type="AlphaFoldDB" id="C3XQW4"/>
<dbReference type="InterPro" id="IPR038178">
    <property type="entry name" value="Kringle_sf"/>
</dbReference>
<protein>
    <recommendedName>
        <fullName evidence="6">Kringle domain-containing protein</fullName>
    </recommendedName>
</protein>
<dbReference type="Gene3D" id="2.40.20.10">
    <property type="entry name" value="Plasminogen Kringle 4"/>
    <property type="match status" value="1"/>
</dbReference>
<dbReference type="InterPro" id="IPR013806">
    <property type="entry name" value="Kringle-like"/>
</dbReference>